<dbReference type="GO" id="GO:0003677">
    <property type="term" value="F:DNA binding"/>
    <property type="evidence" value="ECO:0007669"/>
    <property type="project" value="InterPro"/>
</dbReference>
<dbReference type="Pfam" id="PF13560">
    <property type="entry name" value="HTH_31"/>
    <property type="match status" value="1"/>
</dbReference>
<name>A0A345Y1U3_9ACTN</name>
<dbReference type="SMART" id="SM00530">
    <property type="entry name" value="HTH_XRE"/>
    <property type="match status" value="1"/>
</dbReference>
<sequence length="287" mass="31320">MSQNELGAFLRSRREAVTPAEVGLPGGTRRRTPGLRRAELATLAGVSVEYLARLEQGRDRNPSAQVLGALSEALRLTGEERQHLRRLVKAYDSSTLALCPSSPPPPSRTVRPTVRTLLDQLEPSPAALVNRIGDLLAYTSGYEQLARPLGLLDADPPNLTRYVFTDERARAAYPEWERMADEQIAGLKTVLTLHDPHAQELCDELTVTAGRPFADRLESVTDLPRRTGVERLSHPGAGELRLAYEILGLPDADDQHLIVHLPADDATSAALDRLTGRQPGALRVVSG</sequence>
<proteinExistence type="predicted"/>
<protein>
    <submittedName>
        <fullName evidence="2">XRE family transcriptional regulator</fullName>
    </submittedName>
</protein>
<dbReference type="SUPFAM" id="SSF47413">
    <property type="entry name" value="lambda repressor-like DNA-binding domains"/>
    <property type="match status" value="1"/>
</dbReference>
<dbReference type="EMBL" id="CP031320">
    <property type="protein sequence ID" value="AXK37859.1"/>
    <property type="molecule type" value="Genomic_DNA"/>
</dbReference>
<accession>A0A345Y1U3</accession>
<organism evidence="2 3">
    <name type="scientific">Streptomyces armeniacus</name>
    <dbReference type="NCBI Taxonomy" id="83291"/>
    <lineage>
        <taxon>Bacteria</taxon>
        <taxon>Bacillati</taxon>
        <taxon>Actinomycetota</taxon>
        <taxon>Actinomycetes</taxon>
        <taxon>Kitasatosporales</taxon>
        <taxon>Streptomycetaceae</taxon>
        <taxon>Streptomyces</taxon>
    </lineage>
</organism>
<dbReference type="PROSITE" id="PS50943">
    <property type="entry name" value="HTH_CROC1"/>
    <property type="match status" value="1"/>
</dbReference>
<dbReference type="Gene3D" id="3.30.450.180">
    <property type="match status" value="1"/>
</dbReference>
<dbReference type="InterPro" id="IPR001387">
    <property type="entry name" value="Cro/C1-type_HTH"/>
</dbReference>
<dbReference type="InterPro" id="IPR010982">
    <property type="entry name" value="Lambda_DNA-bd_dom_sf"/>
</dbReference>
<dbReference type="Gene3D" id="1.10.260.40">
    <property type="entry name" value="lambda repressor-like DNA-binding domains"/>
    <property type="match status" value="1"/>
</dbReference>
<dbReference type="RefSeq" id="WP_208883908.1">
    <property type="nucleotide sequence ID" value="NZ_CP031320.1"/>
</dbReference>
<evidence type="ECO:0000259" key="1">
    <source>
        <dbReference type="PROSITE" id="PS50943"/>
    </source>
</evidence>
<evidence type="ECO:0000313" key="3">
    <source>
        <dbReference type="Proteomes" id="UP000254425"/>
    </source>
</evidence>
<dbReference type="CDD" id="cd00093">
    <property type="entry name" value="HTH_XRE"/>
    <property type="match status" value="1"/>
</dbReference>
<evidence type="ECO:0000313" key="2">
    <source>
        <dbReference type="EMBL" id="AXK37859.1"/>
    </source>
</evidence>
<dbReference type="KEGG" id="sarm:DVA86_33610"/>
<dbReference type="AlphaFoldDB" id="A0A345Y1U3"/>
<feature type="domain" description="HTH cro/C1-type" evidence="1">
    <location>
        <begin position="34"/>
        <end position="81"/>
    </location>
</feature>
<keyword evidence="3" id="KW-1185">Reference proteome</keyword>
<gene>
    <name evidence="2" type="ORF">DVA86_33610</name>
</gene>
<dbReference type="Proteomes" id="UP000254425">
    <property type="component" value="Chromosome"/>
</dbReference>
<dbReference type="PANTHER" id="PTHR35010">
    <property type="entry name" value="BLL4672 PROTEIN-RELATED"/>
    <property type="match status" value="1"/>
</dbReference>
<dbReference type="InterPro" id="IPR041413">
    <property type="entry name" value="MLTR_LBD"/>
</dbReference>
<reference evidence="2 3" key="1">
    <citation type="submission" date="2018-07" db="EMBL/GenBank/DDBJ databases">
        <title>Draft genome of the type strain Streptomyces armeniacus ATCC 15676.</title>
        <authorList>
            <person name="Labana P."/>
            <person name="Gosse J.T."/>
            <person name="Boddy C.N."/>
        </authorList>
    </citation>
    <scope>NUCLEOTIDE SEQUENCE [LARGE SCALE GENOMIC DNA]</scope>
    <source>
        <strain evidence="2 3">ATCC 15676</strain>
    </source>
</reference>
<dbReference type="Pfam" id="PF17765">
    <property type="entry name" value="MLTR_LBD"/>
    <property type="match status" value="1"/>
</dbReference>